<gene>
    <name evidence="1" type="ORF">NM688_g6982</name>
</gene>
<protein>
    <submittedName>
        <fullName evidence="1">Uncharacterized protein</fullName>
    </submittedName>
</protein>
<sequence>MDATYPHLTMSSLVCELLGLSPQDDKASTLNTNNERSSKCKFTPGDFAIDDYRPMKVVVIGAGLSGILAGIRFRQYVSNLTLTIYEKEERAGGTWWINRYPGVACDIPSHCYQYTFEKKSDWSAVYAPGAEIHENLENMIEKYKLGPHIRLRHKLVHALWDEEGGKWRLRVQRPSSPSASGSIAGEAVEGEQIEEIEDEADVLFMAIGTFSHWVWPDIEGLETFKGTLVHSANWNLGGETWEEDVKDWGDKSVAVIGVGSSALQIIPTLQPRVGRLVQYVRSRTWICPPFVQDKVAELLGRDMSSDENHIYTKEEIESLSDPARFMDFRRSLENELTASTPRTSRPSRSSAAPGSTCGANGRPHPQTYLGICTDGFPNCFFAYGPNSTVGVGVLTPILEAEVRYAVEAARKMQRERLRSMEVKREAVIDFDEVLEAYFPQNQTVYTEKVKTWYKAGKVEGRVVALWPGSTLHALRALQHPRWEDFNYELVDDAENRLYWLGNGMTSNEMDLPVSGDRAWFLGEGYVDVPAGMSSAYDVECMRVMPPQCRRNTSKSVLTWSLKLWRQTVE</sequence>
<reference evidence="1" key="1">
    <citation type="submission" date="2022-07" db="EMBL/GenBank/DDBJ databases">
        <title>Genome Sequence of Phlebia brevispora.</title>
        <authorList>
            <person name="Buettner E."/>
        </authorList>
    </citation>
    <scope>NUCLEOTIDE SEQUENCE</scope>
    <source>
        <strain evidence="1">MPL23</strain>
    </source>
</reference>
<comment type="caution">
    <text evidence="1">The sequence shown here is derived from an EMBL/GenBank/DDBJ whole genome shotgun (WGS) entry which is preliminary data.</text>
</comment>
<name>A0ACC1SAL0_9APHY</name>
<accession>A0ACC1SAL0</accession>
<organism evidence="1 2">
    <name type="scientific">Phlebia brevispora</name>
    <dbReference type="NCBI Taxonomy" id="194682"/>
    <lineage>
        <taxon>Eukaryota</taxon>
        <taxon>Fungi</taxon>
        <taxon>Dikarya</taxon>
        <taxon>Basidiomycota</taxon>
        <taxon>Agaricomycotina</taxon>
        <taxon>Agaricomycetes</taxon>
        <taxon>Polyporales</taxon>
        <taxon>Meruliaceae</taxon>
        <taxon>Phlebia</taxon>
    </lineage>
</organism>
<evidence type="ECO:0000313" key="1">
    <source>
        <dbReference type="EMBL" id="KAJ3535411.1"/>
    </source>
</evidence>
<proteinExistence type="predicted"/>
<dbReference type="EMBL" id="JANHOG010001540">
    <property type="protein sequence ID" value="KAJ3535411.1"/>
    <property type="molecule type" value="Genomic_DNA"/>
</dbReference>
<dbReference type="Proteomes" id="UP001148662">
    <property type="component" value="Unassembled WGS sequence"/>
</dbReference>
<keyword evidence="2" id="KW-1185">Reference proteome</keyword>
<evidence type="ECO:0000313" key="2">
    <source>
        <dbReference type="Proteomes" id="UP001148662"/>
    </source>
</evidence>